<feature type="compositionally biased region" description="Polar residues" evidence="1">
    <location>
        <begin position="49"/>
        <end position="60"/>
    </location>
</feature>
<organism evidence="2 3">
    <name type="scientific">Serendipita vermifera MAFF 305830</name>
    <dbReference type="NCBI Taxonomy" id="933852"/>
    <lineage>
        <taxon>Eukaryota</taxon>
        <taxon>Fungi</taxon>
        <taxon>Dikarya</taxon>
        <taxon>Basidiomycota</taxon>
        <taxon>Agaricomycotina</taxon>
        <taxon>Agaricomycetes</taxon>
        <taxon>Sebacinales</taxon>
        <taxon>Serendipitaceae</taxon>
        <taxon>Serendipita</taxon>
    </lineage>
</organism>
<dbReference type="AlphaFoldDB" id="A0A0C3B5G9"/>
<feature type="region of interest" description="Disordered" evidence="1">
    <location>
        <begin position="78"/>
        <end position="97"/>
    </location>
</feature>
<feature type="region of interest" description="Disordered" evidence="1">
    <location>
        <begin position="1"/>
        <end position="66"/>
    </location>
</feature>
<feature type="compositionally biased region" description="Basic and acidic residues" evidence="1">
    <location>
        <begin position="1"/>
        <end position="10"/>
    </location>
</feature>
<sequence length="137" mass="15365">MESQRADARKQGPHQPSDDLDEKHARGQQDDDANRARLASTDLRAPAKTTCTPLPMTRTSATDKKKFNPCEIKVAKALSRAKKQAGRTTGTLDDDEAREYYARKRGIQQQDDTGIIMNNIPVDMPETSQEPGTRQRR</sequence>
<name>A0A0C3B5G9_SERVB</name>
<feature type="region of interest" description="Disordered" evidence="1">
    <location>
        <begin position="104"/>
        <end position="137"/>
    </location>
</feature>
<gene>
    <name evidence="2" type="ORF">M408DRAFT_24648</name>
</gene>
<reference evidence="2 3" key="1">
    <citation type="submission" date="2014-04" db="EMBL/GenBank/DDBJ databases">
        <authorList>
            <consortium name="DOE Joint Genome Institute"/>
            <person name="Kuo A."/>
            <person name="Zuccaro A."/>
            <person name="Kohler A."/>
            <person name="Nagy L.G."/>
            <person name="Floudas D."/>
            <person name="Copeland A."/>
            <person name="Barry K.W."/>
            <person name="Cichocki N."/>
            <person name="Veneault-Fourrey C."/>
            <person name="LaButti K."/>
            <person name="Lindquist E.A."/>
            <person name="Lipzen A."/>
            <person name="Lundell T."/>
            <person name="Morin E."/>
            <person name="Murat C."/>
            <person name="Sun H."/>
            <person name="Tunlid A."/>
            <person name="Henrissat B."/>
            <person name="Grigoriev I.V."/>
            <person name="Hibbett D.S."/>
            <person name="Martin F."/>
            <person name="Nordberg H.P."/>
            <person name="Cantor M.N."/>
            <person name="Hua S.X."/>
        </authorList>
    </citation>
    <scope>NUCLEOTIDE SEQUENCE [LARGE SCALE GENOMIC DNA]</scope>
    <source>
        <strain evidence="2 3">MAFF 305830</strain>
    </source>
</reference>
<evidence type="ECO:0000313" key="3">
    <source>
        <dbReference type="Proteomes" id="UP000054097"/>
    </source>
</evidence>
<dbReference type="HOGENOM" id="CLU_1866359_0_0_1"/>
<feature type="compositionally biased region" description="Polar residues" evidence="1">
    <location>
        <begin position="126"/>
        <end position="137"/>
    </location>
</feature>
<accession>A0A0C3B5G9</accession>
<feature type="compositionally biased region" description="Basic and acidic residues" evidence="1">
    <location>
        <begin position="21"/>
        <end position="35"/>
    </location>
</feature>
<reference evidence="3" key="2">
    <citation type="submission" date="2015-01" db="EMBL/GenBank/DDBJ databases">
        <title>Evolutionary Origins and Diversification of the Mycorrhizal Mutualists.</title>
        <authorList>
            <consortium name="DOE Joint Genome Institute"/>
            <consortium name="Mycorrhizal Genomics Consortium"/>
            <person name="Kohler A."/>
            <person name="Kuo A."/>
            <person name="Nagy L.G."/>
            <person name="Floudas D."/>
            <person name="Copeland A."/>
            <person name="Barry K.W."/>
            <person name="Cichocki N."/>
            <person name="Veneault-Fourrey C."/>
            <person name="LaButti K."/>
            <person name="Lindquist E.A."/>
            <person name="Lipzen A."/>
            <person name="Lundell T."/>
            <person name="Morin E."/>
            <person name="Murat C."/>
            <person name="Riley R."/>
            <person name="Ohm R."/>
            <person name="Sun H."/>
            <person name="Tunlid A."/>
            <person name="Henrissat B."/>
            <person name="Grigoriev I.V."/>
            <person name="Hibbett D.S."/>
            <person name="Martin F."/>
        </authorList>
    </citation>
    <scope>NUCLEOTIDE SEQUENCE [LARGE SCALE GENOMIC DNA]</scope>
    <source>
        <strain evidence="3">MAFF 305830</strain>
    </source>
</reference>
<evidence type="ECO:0000256" key="1">
    <source>
        <dbReference type="SAM" id="MobiDB-lite"/>
    </source>
</evidence>
<keyword evidence="3" id="KW-1185">Reference proteome</keyword>
<proteinExistence type="predicted"/>
<protein>
    <submittedName>
        <fullName evidence="2">Uncharacterized protein</fullName>
    </submittedName>
</protein>
<dbReference type="Proteomes" id="UP000054097">
    <property type="component" value="Unassembled WGS sequence"/>
</dbReference>
<dbReference type="EMBL" id="KN824299">
    <property type="protein sequence ID" value="KIM27439.1"/>
    <property type="molecule type" value="Genomic_DNA"/>
</dbReference>
<evidence type="ECO:0000313" key="2">
    <source>
        <dbReference type="EMBL" id="KIM27439.1"/>
    </source>
</evidence>